<reference evidence="3 4" key="1">
    <citation type="submission" date="2021-05" db="EMBL/GenBank/DDBJ databases">
        <title>Kineosporia and Streptomyces sp. nov. two new marine actinobacteria isolated from Coral.</title>
        <authorList>
            <person name="Buangrab K."/>
            <person name="Sutthacheep M."/>
            <person name="Yeemin T."/>
            <person name="Harunari E."/>
            <person name="Igarashi Y."/>
            <person name="Kanchanasin P."/>
            <person name="Tanasupawat S."/>
            <person name="Phongsopitanun W."/>
        </authorList>
    </citation>
    <scope>NUCLEOTIDE SEQUENCE [LARGE SCALE GENOMIC DNA]</scope>
    <source>
        <strain evidence="3 4">J2-2</strain>
    </source>
</reference>
<sequence>MTSAPAVSSTSWNQPSGNDSGEGPNPNQGQVQAPGEGPGGGNGGDDGDGGHGGGDSSGRSRRLPGGRRGLLVGAVALGGALAAYLGVALLNADRVAQHTTVAGVEVGGLTRSETVNTLTKAYQDLDGQVLLTAAEGQHEQRVDVADLKVELDAEEVAGRLTGFTLNPVSLVRHMTGGKTVDPVPAGGSSDPVEAGLESFREKATRPAQDASITFDGTTPEVQASQEGYEVSATGAAAAVRGHWLTGTVEVPVEATAPRYDTAAAEALKTPAQTAVSAPLTIRVGETDVELQPSQYVSLLSTRDDDGELGLFIDGKKLKKLVLKEEPGIQKKATDARIVVKNGKPSVVADENGLTVDEADLAVKARDSMLHDSAPDRIAVVSTKALKAELTAAEAEKLGVRERISTFSTNLTSDAQRTENLRVAARTVDGTLVLPGETFSLNETLGERTPEKGYNQAPAISGGRLVQDYGGGVSQMATTIFNNVFFSGLKDVYHKPHSFYISRYPEGREATVNWPTVDMKWKNDTDTAVLIKASVGSQVTVSFYGTKYWDVSAGKSERSNYRTPKTVYDDSAGCVAQGANQGFDVSVTRTFRKPGSDEVAKTETFHAVYNAEDEVICGPEPGSEDDQADDEKSGDAGDQADEEDAGDQPSRGGGRRPDHHAGR</sequence>
<gene>
    <name evidence="3" type="ORF">KIH74_15910</name>
</gene>
<comment type="caution">
    <text evidence="3">The sequence shown here is derived from an EMBL/GenBank/DDBJ whole genome shotgun (WGS) entry which is preliminary data.</text>
</comment>
<dbReference type="PANTHER" id="PTHR35788">
    <property type="entry name" value="EXPORTED PROTEIN-RELATED"/>
    <property type="match status" value="1"/>
</dbReference>
<dbReference type="RefSeq" id="WP_214156721.1">
    <property type="nucleotide sequence ID" value="NZ_JAHBAY010000006.1"/>
</dbReference>
<dbReference type="Pfam" id="PF04294">
    <property type="entry name" value="VanW"/>
    <property type="match status" value="1"/>
</dbReference>
<evidence type="ECO:0000313" key="3">
    <source>
        <dbReference type="EMBL" id="MBT0770429.1"/>
    </source>
</evidence>
<feature type="transmembrane region" description="Helical" evidence="2">
    <location>
        <begin position="69"/>
        <end position="90"/>
    </location>
</feature>
<dbReference type="InterPro" id="IPR007391">
    <property type="entry name" value="Vancomycin_resist_VanW"/>
</dbReference>
<dbReference type="Proteomes" id="UP001197247">
    <property type="component" value="Unassembled WGS sequence"/>
</dbReference>
<evidence type="ECO:0000313" key="4">
    <source>
        <dbReference type="Proteomes" id="UP001197247"/>
    </source>
</evidence>
<keyword evidence="2" id="KW-0472">Membrane</keyword>
<feature type="region of interest" description="Disordered" evidence="1">
    <location>
        <begin position="1"/>
        <end position="65"/>
    </location>
</feature>
<feature type="region of interest" description="Disordered" evidence="1">
    <location>
        <begin position="611"/>
        <end position="662"/>
    </location>
</feature>
<dbReference type="InterPro" id="IPR052913">
    <property type="entry name" value="Glycopeptide_resist_protein"/>
</dbReference>
<dbReference type="PANTHER" id="PTHR35788:SF1">
    <property type="entry name" value="EXPORTED PROTEIN"/>
    <property type="match status" value="1"/>
</dbReference>
<dbReference type="EMBL" id="JAHBAY010000006">
    <property type="protein sequence ID" value="MBT0770429.1"/>
    <property type="molecule type" value="Genomic_DNA"/>
</dbReference>
<keyword evidence="4" id="KW-1185">Reference proteome</keyword>
<name>A0ABS5TJ52_9ACTN</name>
<evidence type="ECO:0000256" key="1">
    <source>
        <dbReference type="SAM" id="MobiDB-lite"/>
    </source>
</evidence>
<feature type="compositionally biased region" description="Polar residues" evidence="1">
    <location>
        <begin position="1"/>
        <end position="31"/>
    </location>
</feature>
<evidence type="ECO:0000256" key="2">
    <source>
        <dbReference type="SAM" id="Phobius"/>
    </source>
</evidence>
<keyword evidence="2" id="KW-0812">Transmembrane</keyword>
<accession>A0ABS5TJ52</accession>
<keyword evidence="2" id="KW-1133">Transmembrane helix</keyword>
<proteinExistence type="predicted"/>
<organism evidence="3 4">
    <name type="scientific">Kineosporia corallincola</name>
    <dbReference type="NCBI Taxonomy" id="2835133"/>
    <lineage>
        <taxon>Bacteria</taxon>
        <taxon>Bacillati</taxon>
        <taxon>Actinomycetota</taxon>
        <taxon>Actinomycetes</taxon>
        <taxon>Kineosporiales</taxon>
        <taxon>Kineosporiaceae</taxon>
        <taxon>Kineosporia</taxon>
    </lineage>
</organism>
<protein>
    <submittedName>
        <fullName evidence="3">VanW family protein</fullName>
    </submittedName>
</protein>
<feature type="compositionally biased region" description="Gly residues" evidence="1">
    <location>
        <begin position="36"/>
        <end position="56"/>
    </location>
</feature>